<dbReference type="PROSITE" id="PS00728">
    <property type="entry name" value="AP_NUCLEASE_F1_3"/>
    <property type="match status" value="1"/>
</dbReference>
<feature type="active site" evidence="12">
    <location>
        <position position="158"/>
    </location>
</feature>
<dbReference type="SUPFAM" id="SSF56219">
    <property type="entry name" value="DNase I-like"/>
    <property type="match status" value="1"/>
</dbReference>
<comment type="similarity">
    <text evidence="3">Belongs to the DNA repair enzymes AP/ExoA family.</text>
</comment>
<dbReference type="GO" id="GO:0016567">
    <property type="term" value="P:protein ubiquitination"/>
    <property type="evidence" value="ECO:0007669"/>
    <property type="project" value="InterPro"/>
</dbReference>
<feature type="binding site" evidence="13">
    <location>
        <position position="312"/>
    </location>
    <ligand>
        <name>Mg(2+)</name>
        <dbReference type="ChEBI" id="CHEBI:18420"/>
        <label>1</label>
    </ligand>
</feature>
<dbReference type="InterPro" id="IPR000210">
    <property type="entry name" value="BTB/POZ_dom"/>
</dbReference>
<dbReference type="PROSITE" id="PS51435">
    <property type="entry name" value="AP_NUCLEASE_F1_4"/>
    <property type="match status" value="1"/>
</dbReference>
<keyword evidence="11" id="KW-0539">Nucleus</keyword>
<keyword evidence="10 13" id="KW-0460">Magnesium</keyword>
<accession>M7YDN0</accession>
<evidence type="ECO:0000259" key="18">
    <source>
        <dbReference type="PROSITE" id="PS51999"/>
    </source>
</evidence>
<name>M7YDN0_TRIUA</name>
<dbReference type="GO" id="GO:0008270">
    <property type="term" value="F:zinc ion binding"/>
    <property type="evidence" value="ECO:0007669"/>
    <property type="project" value="UniProtKB-KW"/>
</dbReference>
<dbReference type="eggNOG" id="KOG1987">
    <property type="taxonomic scope" value="Eukaryota"/>
</dbReference>
<feature type="site" description="Important for catalytic activity" evidence="14">
    <location>
        <position position="290"/>
    </location>
</feature>
<feature type="binding site" evidence="13">
    <location>
        <position position="201"/>
    </location>
    <ligand>
        <name>Mg(2+)</name>
        <dbReference type="ChEBI" id="CHEBI:18420"/>
        <label>1</label>
    </ligand>
</feature>
<dbReference type="AlphaFoldDB" id="M7YDN0"/>
<evidence type="ECO:0000256" key="7">
    <source>
        <dbReference type="ARBA" id="ARBA00022771"/>
    </source>
</evidence>
<evidence type="ECO:0000256" key="2">
    <source>
        <dbReference type="ARBA" id="ARBA00004906"/>
    </source>
</evidence>
<dbReference type="GO" id="GO:0006281">
    <property type="term" value="P:DNA repair"/>
    <property type="evidence" value="ECO:0007669"/>
    <property type="project" value="InterPro"/>
</dbReference>
<feature type="active site" description="Proton donor/acceptor" evidence="12">
    <location>
        <position position="199"/>
    </location>
</feature>
<protein>
    <recommendedName>
        <fullName evidence="5">DNA-(apurinic or apyrimidinic site) endonuclease 2</fullName>
    </recommendedName>
</protein>
<evidence type="ECO:0000256" key="8">
    <source>
        <dbReference type="ARBA" id="ARBA00022801"/>
    </source>
</evidence>
<keyword evidence="13" id="KW-0464">Manganese</keyword>
<dbReference type="CDD" id="cd00121">
    <property type="entry name" value="MATH"/>
    <property type="match status" value="1"/>
</dbReference>
<keyword evidence="9" id="KW-0862">Zinc</keyword>
<evidence type="ECO:0000256" key="11">
    <source>
        <dbReference type="ARBA" id="ARBA00023242"/>
    </source>
</evidence>
<dbReference type="SUPFAM" id="SSF54695">
    <property type="entry name" value="POZ domain"/>
    <property type="match status" value="1"/>
</dbReference>
<dbReference type="PANTHER" id="PTHR26379:SF418">
    <property type="entry name" value="BTB DOMAIN-CONTAINING PROTEIN"/>
    <property type="match status" value="1"/>
</dbReference>
<dbReference type="GO" id="GO:0016787">
    <property type="term" value="F:hydrolase activity"/>
    <property type="evidence" value="ECO:0007669"/>
    <property type="project" value="UniProtKB-KW"/>
</dbReference>
<dbReference type="InterPro" id="IPR056423">
    <property type="entry name" value="BACK_BPM_SPOP"/>
</dbReference>
<evidence type="ECO:0000256" key="14">
    <source>
        <dbReference type="PIRSR" id="PIRSR604808-3"/>
    </source>
</evidence>
<feature type="domain" description="GRF-type" evidence="18">
    <location>
        <begin position="526"/>
        <end position="572"/>
    </location>
</feature>
<proteinExistence type="inferred from homology"/>
<dbReference type="InterPro" id="IPR008974">
    <property type="entry name" value="TRAF-like"/>
</dbReference>
<comment type="cofactor">
    <cofactor evidence="13">
        <name>Mg(2+)</name>
        <dbReference type="ChEBI" id="CHEBI:18420"/>
    </cofactor>
    <cofactor evidence="13">
        <name>Mn(2+)</name>
        <dbReference type="ChEBI" id="CHEBI:29035"/>
    </cofactor>
    <text evidence="13">Probably binds two magnesium or manganese ions per subunit.</text>
</comment>
<evidence type="ECO:0000256" key="4">
    <source>
        <dbReference type="ARBA" id="ARBA00010846"/>
    </source>
</evidence>
<dbReference type="InterPro" id="IPR010666">
    <property type="entry name" value="Znf_GRF"/>
</dbReference>
<evidence type="ECO:0000256" key="1">
    <source>
        <dbReference type="ARBA" id="ARBA00001936"/>
    </source>
</evidence>
<dbReference type="SMART" id="SM00225">
    <property type="entry name" value="BTB"/>
    <property type="match status" value="1"/>
</dbReference>
<feature type="binding site" evidence="13">
    <location>
        <position position="8"/>
    </location>
    <ligand>
        <name>Mg(2+)</name>
        <dbReference type="ChEBI" id="CHEBI:18420"/>
        <label>1</label>
    </ligand>
</feature>
<dbReference type="InterPro" id="IPR002083">
    <property type="entry name" value="MATH/TRAF_dom"/>
</dbReference>
<dbReference type="Pfam" id="PF03372">
    <property type="entry name" value="Exo_endo_phos"/>
    <property type="match status" value="1"/>
</dbReference>
<dbReference type="InterPro" id="IPR045005">
    <property type="entry name" value="BPM1-6"/>
</dbReference>
<feature type="site" description="Transition state stabilizer" evidence="14">
    <location>
        <position position="201"/>
    </location>
</feature>
<keyword evidence="7 15" id="KW-0863">Zinc-finger</keyword>
<organism evidence="19">
    <name type="scientific">Triticum urartu</name>
    <name type="common">Red wild einkorn</name>
    <name type="synonym">Crithodium urartu</name>
    <dbReference type="NCBI Taxonomy" id="4572"/>
    <lineage>
        <taxon>Eukaryota</taxon>
        <taxon>Viridiplantae</taxon>
        <taxon>Streptophyta</taxon>
        <taxon>Embryophyta</taxon>
        <taxon>Tracheophyta</taxon>
        <taxon>Spermatophyta</taxon>
        <taxon>Magnoliopsida</taxon>
        <taxon>Liliopsida</taxon>
        <taxon>Poales</taxon>
        <taxon>Poaceae</taxon>
        <taxon>BOP clade</taxon>
        <taxon>Pooideae</taxon>
        <taxon>Triticodae</taxon>
        <taxon>Triticeae</taxon>
        <taxon>Triticinae</taxon>
        <taxon>Triticum</taxon>
    </lineage>
</organism>
<evidence type="ECO:0000256" key="15">
    <source>
        <dbReference type="PROSITE-ProRule" id="PRU01343"/>
    </source>
</evidence>
<evidence type="ECO:0000256" key="13">
    <source>
        <dbReference type="PIRSR" id="PIRSR604808-2"/>
    </source>
</evidence>
<dbReference type="GO" id="GO:0003677">
    <property type="term" value="F:DNA binding"/>
    <property type="evidence" value="ECO:0007669"/>
    <property type="project" value="InterPro"/>
</dbReference>
<dbReference type="PROSITE" id="PS51999">
    <property type="entry name" value="ZF_GRF"/>
    <property type="match status" value="1"/>
</dbReference>
<evidence type="ECO:0000256" key="9">
    <source>
        <dbReference type="ARBA" id="ARBA00022833"/>
    </source>
</evidence>
<comment type="pathway">
    <text evidence="2">Protein modification; protein ubiquitination.</text>
</comment>
<evidence type="ECO:0000256" key="6">
    <source>
        <dbReference type="ARBA" id="ARBA00022723"/>
    </source>
</evidence>
<dbReference type="InterPro" id="IPR011333">
    <property type="entry name" value="SKP1/BTB/POZ_sf"/>
</dbReference>
<dbReference type="PROSITE" id="PS50097">
    <property type="entry name" value="BTB"/>
    <property type="match status" value="1"/>
</dbReference>
<reference evidence="19" key="1">
    <citation type="journal article" date="2013" name="Nature">
        <title>Draft genome of the wheat A-genome progenitor Triticum urartu.</title>
        <authorList>
            <person name="Ling H.Q."/>
            <person name="Zhao S."/>
            <person name="Liu D."/>
            <person name="Wang J."/>
            <person name="Sun H."/>
            <person name="Zhang C."/>
            <person name="Fan H."/>
            <person name="Li D."/>
            <person name="Dong L."/>
            <person name="Tao Y."/>
            <person name="Gao C."/>
            <person name="Wu H."/>
            <person name="Li Y."/>
            <person name="Cui Y."/>
            <person name="Guo X."/>
            <person name="Zheng S."/>
            <person name="Wang B."/>
            <person name="Yu K."/>
            <person name="Liang Q."/>
            <person name="Yang W."/>
            <person name="Lou X."/>
            <person name="Chen J."/>
            <person name="Feng M."/>
            <person name="Jian J."/>
            <person name="Zhang X."/>
            <person name="Luo G."/>
            <person name="Jiang Y."/>
            <person name="Liu J."/>
            <person name="Wang Z."/>
            <person name="Sha Y."/>
            <person name="Zhang B."/>
            <person name="Wu H."/>
            <person name="Tang D."/>
            <person name="Shen Q."/>
            <person name="Xue P."/>
            <person name="Zou S."/>
            <person name="Wang X."/>
            <person name="Liu X."/>
            <person name="Wang F."/>
            <person name="Yang Y."/>
            <person name="An X."/>
            <person name="Dong Z."/>
            <person name="Zhang K."/>
            <person name="Zhang X."/>
            <person name="Luo M.C."/>
            <person name="Dvorak J."/>
            <person name="Tong Y."/>
            <person name="Wang J."/>
            <person name="Yang H."/>
            <person name="Li Z."/>
            <person name="Wang D."/>
            <person name="Zhang A."/>
            <person name="Wang J."/>
        </authorList>
    </citation>
    <scope>NUCLEOTIDE SEQUENCE</scope>
</reference>
<feature type="binding site" evidence="13">
    <location>
        <position position="199"/>
    </location>
    <ligand>
        <name>Mg(2+)</name>
        <dbReference type="ChEBI" id="CHEBI:18420"/>
        <label>1</label>
    </ligand>
</feature>
<dbReference type="InterPro" id="IPR005135">
    <property type="entry name" value="Endo/exonuclease/phosphatase"/>
</dbReference>
<comment type="similarity">
    <text evidence="4">Belongs to the Tdpoz family.</text>
</comment>
<dbReference type="Gene3D" id="3.30.710.10">
    <property type="entry name" value="Potassium Channel Kv1.1, Chain A"/>
    <property type="match status" value="1"/>
</dbReference>
<dbReference type="Pfam" id="PF00651">
    <property type="entry name" value="BTB"/>
    <property type="match status" value="1"/>
</dbReference>
<dbReference type="SUPFAM" id="SSF49599">
    <property type="entry name" value="TRAF domain-like"/>
    <property type="match status" value="1"/>
</dbReference>
<keyword evidence="8" id="KW-0378">Hydrolase</keyword>
<keyword evidence="6 13" id="KW-0479">Metal-binding</keyword>
<dbReference type="eggNOG" id="KOG1294">
    <property type="taxonomic scope" value="Eukaryota"/>
</dbReference>
<dbReference type="PANTHER" id="PTHR26379">
    <property type="entry name" value="BTB/POZ AND MATH DOMAIN-CONTAINING PROTEIN 1"/>
    <property type="match status" value="1"/>
</dbReference>
<sequence length="1075" mass="120119">MVKIVTYNVNGLRPRVAQHGSLRRLLDSLDADIICFQETKLSRQDLSGDVIMAEGYEAFISCNRSSRGRGPYSGVATFCRVTSAFASQEVALPVAAEEGFAGLQGSAKDNEVIGDFVLDMPMDEEDLGEITREELLRVDNEGRCIITDHGHFVLFNIYGPSIGEDDEERVRFKLLFYKILQKRWEFLLALGKRVFVVGDLNIAPSSIDRCDASPGFEKQIWQPVSQENVVAYALVIIFSMFREWLRSMLREHGGPFFDAFRSKHPERTGAYTCFNQKVGAEEYNYGSRIDHILISGACFHDCNSVEDHSIFHCHVEDLSFLSKRKLCEAEDGPGLNISRDRENQSCCSDDLERRSISKEELATGITEFSKGVNQPSPTSKRRNLDHWINEGSSGSSVTLLAAQGMKTSFSGVKSVSNKKNKHNLSSQPTIKSFFRRPETKPGDANINSLASSVDTVPSSVDTLPKMDELCSPQDDSLQENIQCTAAADGDPDNSNISSSLSTYKCNIATLEWQRIQQRMKMTLPLCKGHREPCIPRSVKKGSNIGRLFYVCARAQSPEALDTCQLVLRVSLMYRLLPCWEQDGPYSVQISLLTEILFGGIALKIVGCGGLKSPIIVAIYIKPLNVGRSSSHSPTSRRRRKLCFRRGATRSAQRLKRRRLRPGRDQVCPSAQLIDPNSGTWRVNDPLMSFAGVSVVDGAKRCTCDTSAVYAGADSGYHLLMVRDYSRTKLQLPTGESATTGLFTVGEYDWYIEYYPNGENPNCRDFVSLYVTRHTLYDCEGEEDVEAKFSFSLVDQLEKHKPVYIHGTNKTCTFSSSAPSWGSDRFVRQDALERSAHLKGDCLTIRCDIMVVCKDHKIEDAAGAISDINQHFAHLLQNKVGADVTFEVGGETFAAHRCVLAARSKVFMAQLFGPMKEGATTSSVIQIKDMEAKVFRALLSFIYTDSLPAMEKDSMEDEMSEVMDEGREEAAEFEMWLQWLEDLFVAADRYDLQMLKLICEKQLSEHISVSSVTSTLALAEKHHCCGLKEACLKFIQVQSPSCLQTVMATSGWDHIAVTYPWVVKEFIAKLASNQRK</sequence>
<evidence type="ECO:0000259" key="16">
    <source>
        <dbReference type="PROSITE" id="PS50097"/>
    </source>
</evidence>
<feature type="domain" description="BTB" evidence="16">
    <location>
        <begin position="881"/>
        <end position="950"/>
    </location>
</feature>
<evidence type="ECO:0000256" key="12">
    <source>
        <dbReference type="PIRSR" id="PIRSR604808-1"/>
    </source>
</evidence>
<dbReference type="Gene3D" id="2.60.210.10">
    <property type="entry name" value="Apoptosis, Tumor Necrosis Factor Receptor Associated Protein 2, Chain A"/>
    <property type="match status" value="1"/>
</dbReference>
<dbReference type="Pfam" id="PF24570">
    <property type="entry name" value="BACK_BPM_SPOP"/>
    <property type="match status" value="1"/>
</dbReference>
<dbReference type="Gene3D" id="3.60.10.10">
    <property type="entry name" value="Endonuclease/exonuclease/phosphatase"/>
    <property type="match status" value="1"/>
</dbReference>
<dbReference type="InterPro" id="IPR020848">
    <property type="entry name" value="AP_endonuclease_F1_CS"/>
</dbReference>
<dbReference type="GO" id="GO:0004519">
    <property type="term" value="F:endonuclease activity"/>
    <property type="evidence" value="ECO:0007669"/>
    <property type="project" value="InterPro"/>
</dbReference>
<dbReference type="Pfam" id="PF22486">
    <property type="entry name" value="MATH_2"/>
    <property type="match status" value="1"/>
</dbReference>
<feature type="binding site" evidence="13">
    <location>
        <position position="38"/>
    </location>
    <ligand>
        <name>Mg(2+)</name>
        <dbReference type="ChEBI" id="CHEBI:18420"/>
        <label>1</label>
    </ligand>
</feature>
<comment type="cofactor">
    <cofactor evidence="1">
        <name>Mn(2+)</name>
        <dbReference type="ChEBI" id="CHEBI:29035"/>
    </cofactor>
</comment>
<feature type="active site" description="Proton acceptor" evidence="12">
    <location>
        <position position="312"/>
    </location>
</feature>
<feature type="domain" description="MATH" evidence="17">
    <location>
        <begin position="714"/>
        <end position="848"/>
    </location>
</feature>
<evidence type="ECO:0000259" key="17">
    <source>
        <dbReference type="PROSITE" id="PS50144"/>
    </source>
</evidence>
<evidence type="ECO:0000313" key="19">
    <source>
        <dbReference type="EMBL" id="EMS45192.1"/>
    </source>
</evidence>
<dbReference type="InterPro" id="IPR036691">
    <property type="entry name" value="Endo/exonu/phosph_ase_sf"/>
</dbReference>
<dbReference type="PROSITE" id="PS50144">
    <property type="entry name" value="MATH"/>
    <property type="match status" value="1"/>
</dbReference>
<feature type="site" description="Interaction with DNA substrate" evidence="14">
    <location>
        <position position="312"/>
    </location>
</feature>
<evidence type="ECO:0000256" key="5">
    <source>
        <dbReference type="ARBA" id="ARBA00013541"/>
    </source>
</evidence>
<dbReference type="InterPro" id="IPR004808">
    <property type="entry name" value="AP_endonuc_1"/>
</dbReference>
<evidence type="ECO:0000256" key="10">
    <source>
        <dbReference type="ARBA" id="ARBA00022842"/>
    </source>
</evidence>
<dbReference type="Gene3D" id="1.25.40.420">
    <property type="match status" value="1"/>
</dbReference>
<gene>
    <name evidence="19" type="ORF">TRIUR3_10729</name>
</gene>
<dbReference type="STRING" id="4572.M7YDN0"/>
<dbReference type="EMBL" id="KD289873">
    <property type="protein sequence ID" value="EMS45192.1"/>
    <property type="molecule type" value="Genomic_DNA"/>
</dbReference>
<evidence type="ECO:0000256" key="3">
    <source>
        <dbReference type="ARBA" id="ARBA00007092"/>
    </source>
</evidence>